<dbReference type="InterPro" id="IPR023896">
    <property type="entry name" value="LTA_DltD"/>
</dbReference>
<dbReference type="OrthoDB" id="1700484at2"/>
<dbReference type="RefSeq" id="WP_016183717.1">
    <property type="nucleotide sequence ID" value="NZ_JXKI01000005.1"/>
</dbReference>
<dbReference type="GO" id="GO:0070395">
    <property type="term" value="P:lipoteichoic acid biosynthetic process"/>
    <property type="evidence" value="ECO:0007669"/>
    <property type="project" value="UniProtKB-UniRule"/>
</dbReference>
<name>S1NEJ1_9ENTE</name>
<protein>
    <recommendedName>
        <fullName evidence="1">Protein DltD</fullName>
    </recommendedName>
</protein>
<evidence type="ECO:0000313" key="2">
    <source>
        <dbReference type="EMBL" id="EOW84088.1"/>
    </source>
</evidence>
<comment type="pathway">
    <text evidence="1">Cell wall biogenesis; lipoteichoic acid biosynthesis.</text>
</comment>
<reference evidence="2 3" key="1">
    <citation type="submission" date="2013-03" db="EMBL/GenBank/DDBJ databases">
        <title>The Genome Sequence of Enterococcus columbae ATCC_51263 (PacBio/Illumina hybrid assembly).</title>
        <authorList>
            <consortium name="The Broad Institute Genomics Platform"/>
            <consortium name="The Broad Institute Genome Sequencing Center for Infectious Disease"/>
            <person name="Earl A."/>
            <person name="Russ C."/>
            <person name="Gilmore M."/>
            <person name="Surin D."/>
            <person name="Walker B."/>
            <person name="Young S."/>
            <person name="Zeng Q."/>
            <person name="Gargeya S."/>
            <person name="Fitzgerald M."/>
            <person name="Haas B."/>
            <person name="Abouelleil A."/>
            <person name="Allen A.W."/>
            <person name="Alvarado L."/>
            <person name="Arachchi H.M."/>
            <person name="Berlin A.M."/>
            <person name="Chapman S.B."/>
            <person name="Gainer-Dewar J."/>
            <person name="Goldberg J."/>
            <person name="Griggs A."/>
            <person name="Gujja S."/>
            <person name="Hansen M."/>
            <person name="Howarth C."/>
            <person name="Imamovic A."/>
            <person name="Ireland A."/>
            <person name="Larimer J."/>
            <person name="McCowan C."/>
            <person name="Murphy C."/>
            <person name="Pearson M."/>
            <person name="Poon T.W."/>
            <person name="Priest M."/>
            <person name="Roberts A."/>
            <person name="Saif S."/>
            <person name="Shea T."/>
            <person name="Sisk P."/>
            <person name="Sykes S."/>
            <person name="Wortman J."/>
            <person name="Nusbaum C."/>
            <person name="Birren B."/>
        </authorList>
    </citation>
    <scope>NUCLEOTIDE SEQUENCE [LARGE SCALE GENOMIC DNA]</scope>
    <source>
        <strain evidence="2 3">ATCC 51263</strain>
    </source>
</reference>
<evidence type="ECO:0000313" key="3">
    <source>
        <dbReference type="Proteomes" id="UP000014113"/>
    </source>
</evidence>
<dbReference type="PIRSF" id="PIRSF021438">
    <property type="entry name" value="DltD"/>
    <property type="match status" value="1"/>
</dbReference>
<dbReference type="AlphaFoldDB" id="S1NEJ1"/>
<organism evidence="2 3">
    <name type="scientific">Enterococcus columbae DSM 7374 = ATCC 51263</name>
    <dbReference type="NCBI Taxonomy" id="1121865"/>
    <lineage>
        <taxon>Bacteria</taxon>
        <taxon>Bacillati</taxon>
        <taxon>Bacillota</taxon>
        <taxon>Bacilli</taxon>
        <taxon>Lactobacillales</taxon>
        <taxon>Enterococcaceae</taxon>
        <taxon>Enterococcus</taxon>
    </lineage>
</organism>
<dbReference type="eggNOG" id="COG3966">
    <property type="taxonomic scope" value="Bacteria"/>
</dbReference>
<dbReference type="PANTHER" id="PTHR40039">
    <property type="entry name" value="PROTEIN DLTD"/>
    <property type="match status" value="1"/>
</dbReference>
<dbReference type="PATRIC" id="fig|1121865.3.peg.1546"/>
<dbReference type="STRING" id="1121865.OMW_01604"/>
<dbReference type="PANTHER" id="PTHR40039:SF1">
    <property type="entry name" value="PROTEIN DLTD"/>
    <property type="match status" value="1"/>
</dbReference>
<dbReference type="UniPathway" id="UPA00556"/>
<dbReference type="Pfam" id="PF04914">
    <property type="entry name" value="DltD"/>
    <property type="match status" value="1"/>
</dbReference>
<dbReference type="InterPro" id="IPR006998">
    <property type="entry name" value="DltD"/>
</dbReference>
<evidence type="ECO:0000256" key="1">
    <source>
        <dbReference type="PIRNR" id="PIRNR021438"/>
    </source>
</evidence>
<comment type="similarity">
    <text evidence="1">Belongs to the DltD family.</text>
</comment>
<dbReference type="NCBIfam" id="TIGR04092">
    <property type="entry name" value="LTA_DltD"/>
    <property type="match status" value="1"/>
</dbReference>
<dbReference type="GO" id="GO:0005886">
    <property type="term" value="C:plasma membrane"/>
    <property type="evidence" value="ECO:0007669"/>
    <property type="project" value="UniProtKB-UniRule"/>
</dbReference>
<proteinExistence type="inferred from homology"/>
<keyword evidence="3" id="KW-1185">Reference proteome</keyword>
<comment type="caution">
    <text evidence="2">The sequence shown here is derived from an EMBL/GenBank/DDBJ whole genome shotgun (WGS) entry which is preliminary data.</text>
</comment>
<keyword evidence="1" id="KW-0472">Membrane</keyword>
<sequence>MKAKLWTIFGPICAALVLLAGLFFSPIDFHLVNQKEISQAATSMSAQVIKGNAIKNRAFEEKHYVPFFGSSELSRISAFHPSTLAEKYQRGYVPFLLGAPGTQSLTHFLMLQSMGKELSDKKIVFVLSPQWFVPTGVTTDYFDRYFSKQQTYQWLAQLTTINQEDQYFAKRLLNYQMVQKDWLLYPALQKVANGQYPSHLQLLASQLMENFYKHEDQLFGGLDLISKQEPIEKAKRILPKAYSYEKLDQLAYQIGSKRVGNTPFMIDRHYYQHKIRPLLHELKGAQQTFDYRYSPEFSDFELVLATMAKYHIQPLFIIPPVNQEWSNYTGLSQEMLQQFAEKIKFQLTSQGFTNIADFTNQANTPYFLQDTIHLGWRGWLASDQYIRPFLMQSMVNQAPKYKIQDYFFSNQWQEANPTQLQILNKTA</sequence>
<keyword evidence="1" id="KW-1003">Cell membrane</keyword>
<gene>
    <name evidence="2" type="ORF">I568_01247</name>
</gene>
<dbReference type="Proteomes" id="UP000014113">
    <property type="component" value="Unassembled WGS sequence"/>
</dbReference>
<dbReference type="EMBL" id="ASWJ01000005">
    <property type="protein sequence ID" value="EOW84088.1"/>
    <property type="molecule type" value="Genomic_DNA"/>
</dbReference>
<accession>S1NEJ1</accession>